<feature type="compositionally biased region" description="Basic and acidic residues" evidence="1">
    <location>
        <begin position="185"/>
        <end position="196"/>
    </location>
</feature>
<reference evidence="2" key="1">
    <citation type="journal article" date="2022" name="bioRxiv">
        <title>Sequencing and chromosome-scale assembly of the giantPleurodeles waltlgenome.</title>
        <authorList>
            <person name="Brown T."/>
            <person name="Elewa A."/>
            <person name="Iarovenko S."/>
            <person name="Subramanian E."/>
            <person name="Araus A.J."/>
            <person name="Petzold A."/>
            <person name="Susuki M."/>
            <person name="Suzuki K.-i.T."/>
            <person name="Hayashi T."/>
            <person name="Toyoda A."/>
            <person name="Oliveira C."/>
            <person name="Osipova E."/>
            <person name="Leigh N.D."/>
            <person name="Simon A."/>
            <person name="Yun M.H."/>
        </authorList>
    </citation>
    <scope>NUCLEOTIDE SEQUENCE</scope>
    <source>
        <strain evidence="2">20211129_DDA</strain>
        <tissue evidence="2">Liver</tissue>
    </source>
</reference>
<protein>
    <submittedName>
        <fullName evidence="2">Uncharacterized protein</fullName>
    </submittedName>
</protein>
<gene>
    <name evidence="2" type="ORF">NDU88_001481</name>
</gene>
<evidence type="ECO:0000313" key="2">
    <source>
        <dbReference type="EMBL" id="KAJ1104066.1"/>
    </source>
</evidence>
<dbReference type="EMBL" id="JANPWB010000013">
    <property type="protein sequence ID" value="KAJ1104066.1"/>
    <property type="molecule type" value="Genomic_DNA"/>
</dbReference>
<evidence type="ECO:0000256" key="1">
    <source>
        <dbReference type="SAM" id="MobiDB-lite"/>
    </source>
</evidence>
<dbReference type="AlphaFoldDB" id="A0AAV7ML15"/>
<feature type="region of interest" description="Disordered" evidence="1">
    <location>
        <begin position="183"/>
        <end position="220"/>
    </location>
</feature>
<organism evidence="2 3">
    <name type="scientific">Pleurodeles waltl</name>
    <name type="common">Iberian ribbed newt</name>
    <dbReference type="NCBI Taxonomy" id="8319"/>
    <lineage>
        <taxon>Eukaryota</taxon>
        <taxon>Metazoa</taxon>
        <taxon>Chordata</taxon>
        <taxon>Craniata</taxon>
        <taxon>Vertebrata</taxon>
        <taxon>Euteleostomi</taxon>
        <taxon>Amphibia</taxon>
        <taxon>Batrachia</taxon>
        <taxon>Caudata</taxon>
        <taxon>Salamandroidea</taxon>
        <taxon>Salamandridae</taxon>
        <taxon>Pleurodelinae</taxon>
        <taxon>Pleurodeles</taxon>
    </lineage>
</organism>
<sequence>MAASSGYDWSRRGPLEERSLGMASKMAASINIDNKEIVVISDDEESVQGGQEAGDQVFGGSSFVVRLGVGWKPQLVPRLVSPMINKVQSWQKDNEAVVGLGEQVDVVGGSGCFGSLFGGRVGGEVMVDRLVGKAYGSMDVSQLGAGEGTSGCGTPYALGGHRARAIYQPSGRMVGDRSVLVKARAPSEHQPEERVRSGAVRLTSGDSTRAAEVQPSTSQGAGVGWADWEELLDYDEDLEEPVVSTKRVLVAEEVPGVVQGGHGPVRAIYRKVRRVWLNF</sequence>
<evidence type="ECO:0000313" key="3">
    <source>
        <dbReference type="Proteomes" id="UP001066276"/>
    </source>
</evidence>
<accession>A0AAV7ML15</accession>
<keyword evidence="3" id="KW-1185">Reference proteome</keyword>
<name>A0AAV7ML15_PLEWA</name>
<proteinExistence type="predicted"/>
<dbReference type="Proteomes" id="UP001066276">
    <property type="component" value="Chromosome 9"/>
</dbReference>
<comment type="caution">
    <text evidence="2">The sequence shown here is derived from an EMBL/GenBank/DDBJ whole genome shotgun (WGS) entry which is preliminary data.</text>
</comment>